<comment type="similarity">
    <text evidence="2 10">Belongs to the cation transport ATPase (P-type) (TC 3.A.3) family. Type IB subfamily.</text>
</comment>
<dbReference type="GO" id="GO:0005507">
    <property type="term" value="F:copper ion binding"/>
    <property type="evidence" value="ECO:0007669"/>
    <property type="project" value="TreeGrafter"/>
</dbReference>
<dbReference type="GO" id="GO:0016020">
    <property type="term" value="C:membrane"/>
    <property type="evidence" value="ECO:0007669"/>
    <property type="project" value="UniProtKB-SubCell"/>
</dbReference>
<dbReference type="InterPro" id="IPR023299">
    <property type="entry name" value="ATPase_P-typ_cyto_dom_N"/>
</dbReference>
<dbReference type="SUPFAM" id="SSF81653">
    <property type="entry name" value="Calcium ATPase, transduction domain A"/>
    <property type="match status" value="1"/>
</dbReference>
<dbReference type="SUPFAM" id="SSF56784">
    <property type="entry name" value="HAD-like"/>
    <property type="match status" value="1"/>
</dbReference>
<dbReference type="InterPro" id="IPR036412">
    <property type="entry name" value="HAD-like_sf"/>
</dbReference>
<feature type="region of interest" description="Disordered" evidence="11">
    <location>
        <begin position="906"/>
        <end position="941"/>
    </location>
</feature>
<evidence type="ECO:0000313" key="13">
    <source>
        <dbReference type="EMBL" id="GBF96439.1"/>
    </source>
</evidence>
<evidence type="ECO:0000259" key="12">
    <source>
        <dbReference type="PROSITE" id="PS50846"/>
    </source>
</evidence>
<keyword evidence="14" id="KW-1185">Reference proteome</keyword>
<dbReference type="PROSITE" id="PS50846">
    <property type="entry name" value="HMA_2"/>
    <property type="match status" value="1"/>
</dbReference>
<dbReference type="STRING" id="307507.A0A2V0PA87"/>
<dbReference type="Gene3D" id="3.40.1110.10">
    <property type="entry name" value="Calcium-transporting ATPase, cytoplasmic domain N"/>
    <property type="match status" value="1"/>
</dbReference>
<dbReference type="FunFam" id="2.70.150.10:FF:000002">
    <property type="entry name" value="Copper-transporting ATPase 1, putative"/>
    <property type="match status" value="1"/>
</dbReference>
<gene>
    <name evidence="13" type="ORF">Rsub_09238</name>
</gene>
<dbReference type="InterPro" id="IPR018303">
    <property type="entry name" value="ATPase_P-typ_P_site"/>
</dbReference>
<sequence>MLGAARMAPAAGRGAALRLRHCSCRGLAARAARPACTAPAAALFGGEPSRTLLRARAARKLPLGLRTWGAPSAAPPLGSLRAASALTEVQAVDTPAQNDAALPPHAATVVLDVGGMKCGGCSAAVKRMLLQQPGVAAAAVNLLTETAALQIGSGDPATLGPQAAELLTSKGFPSKVRNDEEAAVDSDAAEARRLEEARRANLNLAAAWGLVLVCCSHHAGHVLHSLGYHQFAHGAFMEAMGNPLVSGALGAFALLGPGRRLLADGFRALWLGNPNMNSLVGVGSSASFLVGAASFLVPSLGLDTGFLEEPVMLLAFVLLGRALESRAKVQAASDLKALAKLIPATARLQLDPGAAPGAAAAAAAAVAAGGPAVEYLQVSTRSVRRGDIVRVLPGERVPVDGEVIEGQAALDESMLTGESVLVPKAPGSRVSGGTVCYEGPLTVRATATGAESTLAGIGRLVAEAQSREAPVQRLADAVAGRFCYGVMAASALTFAFWQLIGTELFPSALAAAPNGTALLLAVKLAVDVLVVACPCALGLATPTAVLVASSMGARRGLLLRGGDVLERVAGVDTVVLDKTGTLTLGRLELSSVRLPGGGGSGAGAGAEADAVVALAAAVEASTRHPLADAVAAAAAARRLSPPPVVGAATHPGDGASAEVDGARVLVGRPGWVLPQLAPGDADAAAALLAAPQRGGEEKQTVVVVARAGRLLGVLGFKDELRPDAASTVAALRRMGIRVQLLSGDDEGTARAVAARAGIEAADARGGMSPADKLEAIRALQASGARVAMVGDGVNDAPALAAADAGIALKGGLDAAGEAAAVVLMGDRLSQVVDCIDLGRATLSKIRQNLVWALCYNLVGIPLAAGALLPTLGVALSPSAAGGMMAFSSVAVVGNSLLLRATAGGRGRPAAPAGQRPQAGGGGGGGGGAAAAPKGAPGELPV</sequence>
<dbReference type="Gene3D" id="3.30.70.100">
    <property type="match status" value="1"/>
</dbReference>
<keyword evidence="6 10" id="KW-0067">ATP-binding</keyword>
<dbReference type="GO" id="GO:0005524">
    <property type="term" value="F:ATP binding"/>
    <property type="evidence" value="ECO:0007669"/>
    <property type="project" value="UniProtKB-UniRule"/>
</dbReference>
<evidence type="ECO:0000256" key="3">
    <source>
        <dbReference type="ARBA" id="ARBA00022692"/>
    </source>
</evidence>
<dbReference type="SFLD" id="SFLDS00003">
    <property type="entry name" value="Haloacid_Dehalogenase"/>
    <property type="match status" value="1"/>
</dbReference>
<evidence type="ECO:0000256" key="10">
    <source>
        <dbReference type="RuleBase" id="RU362081"/>
    </source>
</evidence>
<dbReference type="SFLD" id="SFLDF00027">
    <property type="entry name" value="p-type_atpase"/>
    <property type="match status" value="1"/>
</dbReference>
<dbReference type="Proteomes" id="UP000247498">
    <property type="component" value="Unassembled WGS sequence"/>
</dbReference>
<dbReference type="InterPro" id="IPR044492">
    <property type="entry name" value="P_typ_ATPase_HD_dom"/>
</dbReference>
<dbReference type="InterPro" id="IPR036163">
    <property type="entry name" value="HMA_dom_sf"/>
</dbReference>
<keyword evidence="8 10" id="KW-1133">Transmembrane helix</keyword>
<dbReference type="NCBIfam" id="TIGR01511">
    <property type="entry name" value="ATPase-IB1_Cu"/>
    <property type="match status" value="1"/>
</dbReference>
<dbReference type="PRINTS" id="PR00119">
    <property type="entry name" value="CATATPASE"/>
</dbReference>
<dbReference type="PANTHER" id="PTHR43520">
    <property type="entry name" value="ATP7, ISOFORM B"/>
    <property type="match status" value="1"/>
</dbReference>
<feature type="transmembrane region" description="Helical" evidence="10">
    <location>
        <begin position="849"/>
        <end position="868"/>
    </location>
</feature>
<feature type="transmembrane region" description="Helical" evidence="10">
    <location>
        <begin position="279"/>
        <end position="300"/>
    </location>
</feature>
<dbReference type="NCBIfam" id="TIGR01525">
    <property type="entry name" value="ATPase-IB_hvy"/>
    <property type="match status" value="1"/>
</dbReference>
<feature type="compositionally biased region" description="Low complexity" evidence="11">
    <location>
        <begin position="907"/>
        <end position="917"/>
    </location>
</feature>
<keyword evidence="4 10" id="KW-0479">Metal-binding</keyword>
<dbReference type="PROSITE" id="PS01047">
    <property type="entry name" value="HMA_1"/>
    <property type="match status" value="1"/>
</dbReference>
<dbReference type="NCBIfam" id="TIGR01494">
    <property type="entry name" value="ATPase_P-type"/>
    <property type="match status" value="2"/>
</dbReference>
<dbReference type="GO" id="GO:0016887">
    <property type="term" value="F:ATP hydrolysis activity"/>
    <property type="evidence" value="ECO:0007669"/>
    <property type="project" value="InterPro"/>
</dbReference>
<dbReference type="SUPFAM" id="SSF81665">
    <property type="entry name" value="Calcium ATPase, transmembrane domain M"/>
    <property type="match status" value="1"/>
</dbReference>
<dbReference type="InterPro" id="IPR001757">
    <property type="entry name" value="P_typ_ATPase"/>
</dbReference>
<dbReference type="SUPFAM" id="SSF55008">
    <property type="entry name" value="HMA, heavy metal-associated domain"/>
    <property type="match status" value="1"/>
</dbReference>
<comment type="caution">
    <text evidence="13">The sequence shown here is derived from an EMBL/GenBank/DDBJ whole genome shotgun (WGS) entry which is preliminary data.</text>
</comment>
<reference evidence="13 14" key="1">
    <citation type="journal article" date="2018" name="Sci. Rep.">
        <title>Raphidocelis subcapitata (=Pseudokirchneriella subcapitata) provides an insight into genome evolution and environmental adaptations in the Sphaeropleales.</title>
        <authorList>
            <person name="Suzuki S."/>
            <person name="Yamaguchi H."/>
            <person name="Nakajima N."/>
            <person name="Kawachi M."/>
        </authorList>
    </citation>
    <scope>NUCLEOTIDE SEQUENCE [LARGE SCALE GENOMIC DNA]</scope>
    <source>
        <strain evidence="13 14">NIES-35</strain>
    </source>
</reference>
<dbReference type="Pfam" id="PF00702">
    <property type="entry name" value="Hydrolase"/>
    <property type="match status" value="1"/>
</dbReference>
<feature type="transmembrane region" description="Helical" evidence="10">
    <location>
        <begin position="520"/>
        <end position="548"/>
    </location>
</feature>
<keyword evidence="7" id="KW-1278">Translocase</keyword>
<accession>A0A2V0PA87</accession>
<evidence type="ECO:0000256" key="8">
    <source>
        <dbReference type="ARBA" id="ARBA00022989"/>
    </source>
</evidence>
<dbReference type="GO" id="GO:0043682">
    <property type="term" value="F:P-type divalent copper transporter activity"/>
    <property type="evidence" value="ECO:0007669"/>
    <property type="project" value="TreeGrafter"/>
</dbReference>
<keyword evidence="9 10" id="KW-0472">Membrane</keyword>
<feature type="transmembrane region" description="Helical" evidence="10">
    <location>
        <begin position="202"/>
        <end position="220"/>
    </location>
</feature>
<feature type="transmembrane region" description="Helical" evidence="10">
    <location>
        <begin position="482"/>
        <end position="500"/>
    </location>
</feature>
<dbReference type="OrthoDB" id="432719at2759"/>
<evidence type="ECO:0000256" key="6">
    <source>
        <dbReference type="ARBA" id="ARBA00022840"/>
    </source>
</evidence>
<dbReference type="CDD" id="cd00371">
    <property type="entry name" value="HMA"/>
    <property type="match status" value="1"/>
</dbReference>
<feature type="compositionally biased region" description="Low complexity" evidence="11">
    <location>
        <begin position="929"/>
        <end position="941"/>
    </location>
</feature>
<dbReference type="PROSITE" id="PS00154">
    <property type="entry name" value="ATPASE_E1_E2"/>
    <property type="match status" value="1"/>
</dbReference>
<comment type="subcellular location">
    <subcellularLocation>
        <location evidence="1">Membrane</location>
        <topology evidence="1">Multi-pass membrane protein</topology>
    </subcellularLocation>
</comment>
<dbReference type="InterPro" id="IPR027256">
    <property type="entry name" value="P-typ_ATPase_IB"/>
</dbReference>
<dbReference type="Pfam" id="PF00122">
    <property type="entry name" value="E1-E2_ATPase"/>
    <property type="match status" value="1"/>
</dbReference>
<dbReference type="PANTHER" id="PTHR43520:SF19">
    <property type="entry name" value="COPPER-TRANSPORTING ATPASE PAA2, CHLOROPLASTIC"/>
    <property type="match status" value="1"/>
</dbReference>
<evidence type="ECO:0000256" key="1">
    <source>
        <dbReference type="ARBA" id="ARBA00004141"/>
    </source>
</evidence>
<dbReference type="InterPro" id="IPR023298">
    <property type="entry name" value="ATPase_P-typ_TM_dom_sf"/>
</dbReference>
<evidence type="ECO:0000256" key="7">
    <source>
        <dbReference type="ARBA" id="ARBA00022967"/>
    </source>
</evidence>
<evidence type="ECO:0000256" key="11">
    <source>
        <dbReference type="SAM" id="MobiDB-lite"/>
    </source>
</evidence>
<evidence type="ECO:0000256" key="9">
    <source>
        <dbReference type="ARBA" id="ARBA00023136"/>
    </source>
</evidence>
<dbReference type="Gene3D" id="2.70.150.10">
    <property type="entry name" value="Calcium-transporting ATPase, cytoplasmic transduction domain A"/>
    <property type="match status" value="1"/>
</dbReference>
<dbReference type="PROSITE" id="PS01229">
    <property type="entry name" value="COF_2"/>
    <property type="match status" value="1"/>
</dbReference>
<proteinExistence type="inferred from homology"/>
<feature type="transmembrane region" description="Helical" evidence="10">
    <location>
        <begin position="880"/>
        <end position="898"/>
    </location>
</feature>
<keyword evidence="3 10" id="KW-0812">Transmembrane</keyword>
<dbReference type="SFLD" id="SFLDG00002">
    <property type="entry name" value="C1.7:_P-type_atpase_like"/>
    <property type="match status" value="1"/>
</dbReference>
<evidence type="ECO:0000256" key="5">
    <source>
        <dbReference type="ARBA" id="ARBA00022741"/>
    </source>
</evidence>
<feature type="compositionally biased region" description="Gly residues" evidence="11">
    <location>
        <begin position="918"/>
        <end position="928"/>
    </location>
</feature>
<dbReference type="InterPro" id="IPR017969">
    <property type="entry name" value="Heavy-metal-associated_CS"/>
</dbReference>
<dbReference type="PRINTS" id="PR00120">
    <property type="entry name" value="HATPASE"/>
</dbReference>
<dbReference type="Gene3D" id="3.40.50.1000">
    <property type="entry name" value="HAD superfamily/HAD-like"/>
    <property type="match status" value="1"/>
</dbReference>
<feature type="domain" description="HMA" evidence="12">
    <location>
        <begin position="107"/>
        <end position="175"/>
    </location>
</feature>
<dbReference type="InterPro" id="IPR008250">
    <property type="entry name" value="ATPase_P-typ_transduc_dom_A_sf"/>
</dbReference>
<evidence type="ECO:0000256" key="4">
    <source>
        <dbReference type="ARBA" id="ARBA00022723"/>
    </source>
</evidence>
<dbReference type="InterPro" id="IPR059000">
    <property type="entry name" value="ATPase_P-type_domA"/>
</dbReference>
<dbReference type="AlphaFoldDB" id="A0A2V0PA87"/>
<dbReference type="InterPro" id="IPR023214">
    <property type="entry name" value="HAD_sf"/>
</dbReference>
<dbReference type="FunCoup" id="A0A2V0PA87">
    <property type="interactions" value="418"/>
</dbReference>
<organism evidence="13 14">
    <name type="scientific">Raphidocelis subcapitata</name>
    <dbReference type="NCBI Taxonomy" id="307507"/>
    <lineage>
        <taxon>Eukaryota</taxon>
        <taxon>Viridiplantae</taxon>
        <taxon>Chlorophyta</taxon>
        <taxon>core chlorophytes</taxon>
        <taxon>Chlorophyceae</taxon>
        <taxon>CS clade</taxon>
        <taxon>Sphaeropleales</taxon>
        <taxon>Selenastraceae</taxon>
        <taxon>Raphidocelis</taxon>
    </lineage>
</organism>
<keyword evidence="5 10" id="KW-0547">Nucleotide-binding</keyword>
<dbReference type="GO" id="GO:0055070">
    <property type="term" value="P:copper ion homeostasis"/>
    <property type="evidence" value="ECO:0007669"/>
    <property type="project" value="TreeGrafter"/>
</dbReference>
<evidence type="ECO:0000256" key="2">
    <source>
        <dbReference type="ARBA" id="ARBA00006024"/>
    </source>
</evidence>
<dbReference type="InParanoid" id="A0A2V0PA87"/>
<evidence type="ECO:0000313" key="14">
    <source>
        <dbReference type="Proteomes" id="UP000247498"/>
    </source>
</evidence>
<dbReference type="InterPro" id="IPR006121">
    <property type="entry name" value="HMA_dom"/>
</dbReference>
<feature type="transmembrane region" description="Helical" evidence="10">
    <location>
        <begin position="240"/>
        <end position="258"/>
    </location>
</feature>
<protein>
    <submittedName>
        <fullName evidence="13">Copper-transporting ATPase chloroplastic</fullName>
    </submittedName>
</protein>
<dbReference type="Pfam" id="PF00403">
    <property type="entry name" value="HMA"/>
    <property type="match status" value="1"/>
</dbReference>
<name>A0A2V0PA87_9CHLO</name>
<dbReference type="EMBL" id="BDRX01000080">
    <property type="protein sequence ID" value="GBF96439.1"/>
    <property type="molecule type" value="Genomic_DNA"/>
</dbReference>